<reference evidence="2" key="1">
    <citation type="journal article" date="2020" name="Fungal Divers.">
        <title>Resolving the Mortierellaceae phylogeny through synthesis of multi-gene phylogenetics and phylogenomics.</title>
        <authorList>
            <person name="Vandepol N."/>
            <person name="Liber J."/>
            <person name="Desiro A."/>
            <person name="Na H."/>
            <person name="Kennedy M."/>
            <person name="Barry K."/>
            <person name="Grigoriev I.V."/>
            <person name="Miller A.N."/>
            <person name="O'Donnell K."/>
            <person name="Stajich J.E."/>
            <person name="Bonito G."/>
        </authorList>
    </citation>
    <scope>NUCLEOTIDE SEQUENCE</scope>
    <source>
        <strain evidence="2">BC1065</strain>
    </source>
</reference>
<keyword evidence="3" id="KW-1185">Reference proteome</keyword>
<evidence type="ECO:0000313" key="2">
    <source>
        <dbReference type="EMBL" id="KAG0256885.1"/>
    </source>
</evidence>
<accession>A0A9P6PZ20</accession>
<evidence type="ECO:0000256" key="1">
    <source>
        <dbReference type="SAM" id="MobiDB-lite"/>
    </source>
</evidence>
<protein>
    <submittedName>
        <fullName evidence="2">Uncharacterized protein</fullName>
    </submittedName>
</protein>
<dbReference type="Proteomes" id="UP000807716">
    <property type="component" value="Unassembled WGS sequence"/>
</dbReference>
<sequence>MTTISLASFVSNPKWARQVLSSSVVPQGWVEPPPGDDDEDAIKDSLLSPPPRSSSLAPTTDY</sequence>
<evidence type="ECO:0000313" key="3">
    <source>
        <dbReference type="Proteomes" id="UP000807716"/>
    </source>
</evidence>
<gene>
    <name evidence="2" type="ORF">DFQ27_005429</name>
</gene>
<comment type="caution">
    <text evidence="2">The sequence shown here is derived from an EMBL/GenBank/DDBJ whole genome shotgun (WGS) entry which is preliminary data.</text>
</comment>
<dbReference type="AlphaFoldDB" id="A0A9P6PZ20"/>
<name>A0A9P6PZ20_9FUNG</name>
<feature type="region of interest" description="Disordered" evidence="1">
    <location>
        <begin position="24"/>
        <end position="62"/>
    </location>
</feature>
<organism evidence="2 3">
    <name type="scientific">Actinomortierella ambigua</name>
    <dbReference type="NCBI Taxonomy" id="1343610"/>
    <lineage>
        <taxon>Eukaryota</taxon>
        <taxon>Fungi</taxon>
        <taxon>Fungi incertae sedis</taxon>
        <taxon>Mucoromycota</taxon>
        <taxon>Mortierellomycotina</taxon>
        <taxon>Mortierellomycetes</taxon>
        <taxon>Mortierellales</taxon>
        <taxon>Mortierellaceae</taxon>
        <taxon>Actinomortierella</taxon>
    </lineage>
</organism>
<proteinExistence type="predicted"/>
<dbReference type="EMBL" id="JAAAJB010000387">
    <property type="protein sequence ID" value="KAG0256885.1"/>
    <property type="molecule type" value="Genomic_DNA"/>
</dbReference>